<protein>
    <submittedName>
        <fullName evidence="3">Uncharacterized protein</fullName>
    </submittedName>
</protein>
<comment type="caution">
    <text evidence="3">The sequence shown here is derived from an EMBL/GenBank/DDBJ whole genome shotgun (WGS) entry which is preliminary data.</text>
</comment>
<feature type="transmembrane region" description="Helical" evidence="2">
    <location>
        <begin position="7"/>
        <end position="25"/>
    </location>
</feature>
<reference evidence="4" key="1">
    <citation type="journal article" date="2019" name="Int. J. Syst. Evol. Microbiol.">
        <title>The Global Catalogue of Microorganisms (GCM) 10K type strain sequencing project: providing services to taxonomists for standard genome sequencing and annotation.</title>
        <authorList>
            <consortium name="The Broad Institute Genomics Platform"/>
            <consortium name="The Broad Institute Genome Sequencing Center for Infectious Disease"/>
            <person name="Wu L."/>
            <person name="Ma J."/>
        </authorList>
    </citation>
    <scope>NUCLEOTIDE SEQUENCE [LARGE SCALE GENOMIC DNA]</scope>
    <source>
        <strain evidence="4">JCM 16013</strain>
    </source>
</reference>
<evidence type="ECO:0000313" key="3">
    <source>
        <dbReference type="EMBL" id="GAA1962098.1"/>
    </source>
</evidence>
<dbReference type="Pfam" id="PF03995">
    <property type="entry name" value="Inhibitor_I36"/>
    <property type="match status" value="1"/>
</dbReference>
<evidence type="ECO:0000256" key="2">
    <source>
        <dbReference type="SAM" id="Phobius"/>
    </source>
</evidence>
<sequence length="271" mass="29244">MRPTARWAVAVAVTVAAFAISLWSFRHLQLSWLPHAEADRWAVATGFGAVVSAALGTALGWWAGHESGHETEAAAPFDADASHPDPENPPAVRQRANASGRGRITQVAGDQHTHLHLVVKSESDGRRWKLQAASAATILGLMLAFGVTWAIRHRSPSSSPTVGTMDFAPSRIEAEKCPRDSFCVWALDSKEMFATSLAVEDLSSLPKTSLRLRNNVGYWYNNTGRNWCAYGAVDYRGISVLLPAGGQDNTRGTWLHVLGSLTPVVASTCDT</sequence>
<name>A0ABP5CDB4_9ACTN</name>
<organism evidence="3 4">
    <name type="scientific">Catenulispora subtropica</name>
    <dbReference type="NCBI Taxonomy" id="450798"/>
    <lineage>
        <taxon>Bacteria</taxon>
        <taxon>Bacillati</taxon>
        <taxon>Actinomycetota</taxon>
        <taxon>Actinomycetes</taxon>
        <taxon>Catenulisporales</taxon>
        <taxon>Catenulisporaceae</taxon>
        <taxon>Catenulispora</taxon>
    </lineage>
</organism>
<feature type="transmembrane region" description="Helical" evidence="2">
    <location>
        <begin position="130"/>
        <end position="151"/>
    </location>
</feature>
<accession>A0ABP5CDB4</accession>
<gene>
    <name evidence="3" type="ORF">GCM10009838_18640</name>
</gene>
<keyword evidence="4" id="KW-1185">Reference proteome</keyword>
<evidence type="ECO:0000256" key="1">
    <source>
        <dbReference type="SAM" id="MobiDB-lite"/>
    </source>
</evidence>
<feature type="region of interest" description="Disordered" evidence="1">
    <location>
        <begin position="77"/>
        <end position="106"/>
    </location>
</feature>
<keyword evidence="2" id="KW-0812">Transmembrane</keyword>
<evidence type="ECO:0000313" key="4">
    <source>
        <dbReference type="Proteomes" id="UP001499854"/>
    </source>
</evidence>
<feature type="transmembrane region" description="Helical" evidence="2">
    <location>
        <begin position="41"/>
        <end position="62"/>
    </location>
</feature>
<dbReference type="EMBL" id="BAAAQM010000008">
    <property type="protein sequence ID" value="GAA1962098.1"/>
    <property type="molecule type" value="Genomic_DNA"/>
</dbReference>
<dbReference type="Proteomes" id="UP001499854">
    <property type="component" value="Unassembled WGS sequence"/>
</dbReference>
<keyword evidence="2" id="KW-0472">Membrane</keyword>
<proteinExistence type="predicted"/>
<keyword evidence="2" id="KW-1133">Transmembrane helix</keyword>